<keyword evidence="1" id="KW-0805">Transcription regulation</keyword>
<dbReference type="InterPro" id="IPR000835">
    <property type="entry name" value="HTH_MarR-typ"/>
</dbReference>
<dbReference type="PRINTS" id="PR00598">
    <property type="entry name" value="HTHMARR"/>
</dbReference>
<keyword evidence="3" id="KW-0804">Transcription</keyword>
<dbReference type="AlphaFoldDB" id="A0A212K8S4"/>
<keyword evidence="2" id="KW-0238">DNA-binding</keyword>
<dbReference type="GO" id="GO:0006950">
    <property type="term" value="P:response to stress"/>
    <property type="evidence" value="ECO:0007669"/>
    <property type="project" value="TreeGrafter"/>
</dbReference>
<feature type="domain" description="HTH marR-type" evidence="4">
    <location>
        <begin position="32"/>
        <end position="174"/>
    </location>
</feature>
<accession>A0A212K8S4</accession>
<dbReference type="PANTHER" id="PTHR33164:SF64">
    <property type="entry name" value="TRANSCRIPTIONAL REGULATOR SLYA"/>
    <property type="match status" value="1"/>
</dbReference>
<evidence type="ECO:0000259" key="4">
    <source>
        <dbReference type="PROSITE" id="PS50995"/>
    </source>
</evidence>
<dbReference type="SUPFAM" id="SSF46785">
    <property type="entry name" value="Winged helix' DNA-binding domain"/>
    <property type="match status" value="1"/>
</dbReference>
<reference evidence="5" key="1">
    <citation type="submission" date="2016-04" db="EMBL/GenBank/DDBJ databases">
        <authorList>
            <person name="Evans L.H."/>
            <person name="Alamgir A."/>
            <person name="Owens N."/>
            <person name="Weber N.D."/>
            <person name="Virtaneva K."/>
            <person name="Barbian K."/>
            <person name="Babar A."/>
            <person name="Rosenke K."/>
        </authorList>
    </citation>
    <scope>NUCLEOTIDE SEQUENCE</scope>
    <source>
        <strain evidence="5">86-2</strain>
    </source>
</reference>
<evidence type="ECO:0000313" key="5">
    <source>
        <dbReference type="EMBL" id="SBW08103.1"/>
    </source>
</evidence>
<name>A0A212K8S4_9BACT</name>
<dbReference type="InterPro" id="IPR036388">
    <property type="entry name" value="WH-like_DNA-bd_sf"/>
</dbReference>
<gene>
    <name evidence="5" type="ORF">KL86DYS2_13294</name>
</gene>
<dbReference type="GO" id="GO:0003677">
    <property type="term" value="F:DNA binding"/>
    <property type="evidence" value="ECO:0007669"/>
    <property type="project" value="UniProtKB-KW"/>
</dbReference>
<dbReference type="SMART" id="SM00347">
    <property type="entry name" value="HTH_MARR"/>
    <property type="match status" value="1"/>
</dbReference>
<dbReference type="PROSITE" id="PS50995">
    <property type="entry name" value="HTH_MARR_2"/>
    <property type="match status" value="1"/>
</dbReference>
<organism evidence="5">
    <name type="scientific">uncultured Dysgonomonas sp</name>
    <dbReference type="NCBI Taxonomy" id="206096"/>
    <lineage>
        <taxon>Bacteria</taxon>
        <taxon>Pseudomonadati</taxon>
        <taxon>Bacteroidota</taxon>
        <taxon>Bacteroidia</taxon>
        <taxon>Bacteroidales</taxon>
        <taxon>Dysgonomonadaceae</taxon>
        <taxon>Dysgonomonas</taxon>
        <taxon>environmental samples</taxon>
    </lineage>
</organism>
<evidence type="ECO:0000256" key="3">
    <source>
        <dbReference type="ARBA" id="ARBA00023163"/>
    </source>
</evidence>
<dbReference type="InterPro" id="IPR036390">
    <property type="entry name" value="WH_DNA-bd_sf"/>
</dbReference>
<dbReference type="EMBL" id="FLUL01000001">
    <property type="protein sequence ID" value="SBW08103.1"/>
    <property type="molecule type" value="Genomic_DNA"/>
</dbReference>
<evidence type="ECO:0000256" key="1">
    <source>
        <dbReference type="ARBA" id="ARBA00023015"/>
    </source>
</evidence>
<dbReference type="PANTHER" id="PTHR33164">
    <property type="entry name" value="TRANSCRIPTIONAL REGULATOR, MARR FAMILY"/>
    <property type="match status" value="1"/>
</dbReference>
<dbReference type="Pfam" id="PF12802">
    <property type="entry name" value="MarR_2"/>
    <property type="match status" value="1"/>
</dbReference>
<proteinExistence type="predicted"/>
<dbReference type="Gene3D" id="1.10.10.10">
    <property type="entry name" value="Winged helix-like DNA-binding domain superfamily/Winged helix DNA-binding domain"/>
    <property type="match status" value="1"/>
</dbReference>
<evidence type="ECO:0000256" key="2">
    <source>
        <dbReference type="ARBA" id="ARBA00023125"/>
    </source>
</evidence>
<sequence length="183" mass="21043">MLNCQKLLYLPTSYLIFVMKIRKQTYMKTEETLNLDQDLDLIFPIINGKVSMAINRMMYRNFKKEGLDITPEQWTVLAFLWREDGVTQQTLCNSTFKDKPSMTRLLDNLTKQNLVYRNASVSDRRSNLIYLTDLGKSIKEKAGKAVYNTMEAALDGIDEEGLKQVRVLLTAVFGNVSQALDDK</sequence>
<protein>
    <recommendedName>
        <fullName evidence="4">HTH marR-type domain-containing protein</fullName>
    </recommendedName>
</protein>
<dbReference type="InterPro" id="IPR039422">
    <property type="entry name" value="MarR/SlyA-like"/>
</dbReference>
<dbReference type="GO" id="GO:0003700">
    <property type="term" value="F:DNA-binding transcription factor activity"/>
    <property type="evidence" value="ECO:0007669"/>
    <property type="project" value="InterPro"/>
</dbReference>